<dbReference type="PIRSF" id="PIRSF000535">
    <property type="entry name" value="1PFK/6PFK/LacC"/>
    <property type="match status" value="1"/>
</dbReference>
<dbReference type="OrthoDB" id="9801219at2"/>
<feature type="domain" description="Carbohydrate kinase PfkB" evidence="7">
    <location>
        <begin position="13"/>
        <end position="295"/>
    </location>
</feature>
<evidence type="ECO:0000259" key="7">
    <source>
        <dbReference type="Pfam" id="PF00294"/>
    </source>
</evidence>
<reference evidence="8 9" key="1">
    <citation type="submission" date="2018-05" db="EMBL/GenBank/DDBJ databases">
        <title>Genomic Encyclopedia of Type Strains, Phase IV (KMG-IV): sequencing the most valuable type-strain genomes for metagenomic binning, comparative biology and taxonomic classification.</title>
        <authorList>
            <person name="Goeker M."/>
        </authorList>
    </citation>
    <scope>NUCLEOTIDE SEQUENCE [LARGE SCALE GENOMIC DNA]</scope>
    <source>
        <strain evidence="8 9">DSM 16097</strain>
    </source>
</reference>
<dbReference type="GO" id="GO:0003872">
    <property type="term" value="F:6-phosphofructokinase activity"/>
    <property type="evidence" value="ECO:0007669"/>
    <property type="project" value="TreeGrafter"/>
</dbReference>
<dbReference type="Gene3D" id="3.40.1190.20">
    <property type="match status" value="1"/>
</dbReference>
<dbReference type="PROSITE" id="PS00583">
    <property type="entry name" value="PFKB_KINASES_1"/>
    <property type="match status" value="1"/>
</dbReference>
<dbReference type="GO" id="GO:0005524">
    <property type="term" value="F:ATP binding"/>
    <property type="evidence" value="ECO:0007669"/>
    <property type="project" value="UniProtKB-KW"/>
</dbReference>
<dbReference type="NCBIfam" id="TIGR03168">
    <property type="entry name" value="1-PFK"/>
    <property type="match status" value="1"/>
</dbReference>
<dbReference type="PANTHER" id="PTHR46566:SF2">
    <property type="entry name" value="ATP-DEPENDENT 6-PHOSPHOFRUCTOKINASE ISOZYME 2"/>
    <property type="match status" value="1"/>
</dbReference>
<evidence type="ECO:0000256" key="1">
    <source>
        <dbReference type="ARBA" id="ARBA00010688"/>
    </source>
</evidence>
<protein>
    <recommendedName>
        <fullName evidence="6">Phosphofructokinase</fullName>
    </recommendedName>
</protein>
<keyword evidence="3" id="KW-0547">Nucleotide-binding</keyword>
<comment type="similarity">
    <text evidence="1 6">Belongs to the carbohydrate kinase PfkB family.</text>
</comment>
<evidence type="ECO:0000313" key="8">
    <source>
        <dbReference type="EMBL" id="PWK62574.1"/>
    </source>
</evidence>
<keyword evidence="2 6" id="KW-0808">Transferase</keyword>
<evidence type="ECO:0000256" key="3">
    <source>
        <dbReference type="ARBA" id="ARBA00022741"/>
    </source>
</evidence>
<dbReference type="SUPFAM" id="SSF53613">
    <property type="entry name" value="Ribokinase-like"/>
    <property type="match status" value="1"/>
</dbReference>
<dbReference type="InterPro" id="IPR029056">
    <property type="entry name" value="Ribokinase-like"/>
</dbReference>
<comment type="caution">
    <text evidence="8">The sequence shown here is derived from an EMBL/GenBank/DDBJ whole genome shotgun (WGS) entry which is preliminary data.</text>
</comment>
<evidence type="ECO:0000256" key="2">
    <source>
        <dbReference type="ARBA" id="ARBA00022679"/>
    </source>
</evidence>
<dbReference type="Pfam" id="PF00294">
    <property type="entry name" value="PfkB"/>
    <property type="match status" value="1"/>
</dbReference>
<dbReference type="InterPro" id="IPR002173">
    <property type="entry name" value="Carboh/pur_kinase_PfkB_CS"/>
</dbReference>
<dbReference type="RefSeq" id="WP_109665291.1">
    <property type="nucleotide sequence ID" value="NZ_QGGW01000001.1"/>
</dbReference>
<keyword evidence="9" id="KW-1185">Reference proteome</keyword>
<evidence type="ECO:0000313" key="9">
    <source>
        <dbReference type="Proteomes" id="UP000245708"/>
    </source>
</evidence>
<name>A0A316GNV8_9RHOB</name>
<sequence>MSILTVTFNPALDLETTTPEVMPGEKLRCTDPARDPGGGGINVARAIVQLGGEATALVAAGGAGGDALERMLAAHDVPVLRLPAPGEMRQNLSVIETTTGRQFRFIFPGPTWTPEDMTAATEALSTHCAPGDWVVLSGSLPPGVSPGALVDLVRRLTGQGAKVVADTSGAGLVALAGARTGMALLRVDFEESVALAGRALQTAADSAAFAADLVAQGAADVVIVARGAEGSVLASFEGWWMAPAARVPVVSRTGAGDSFVAGAVLALSRGLPLPEVLSHGCAAASAAVTTPATELCDAAMVQALLPQSLARPV</sequence>
<gene>
    <name evidence="8" type="ORF">C7455_101602</name>
</gene>
<keyword evidence="4 8" id="KW-0418">Kinase</keyword>
<dbReference type="PANTHER" id="PTHR46566">
    <property type="entry name" value="1-PHOSPHOFRUCTOKINASE-RELATED"/>
    <property type="match status" value="1"/>
</dbReference>
<evidence type="ECO:0000256" key="5">
    <source>
        <dbReference type="ARBA" id="ARBA00022840"/>
    </source>
</evidence>
<dbReference type="CDD" id="cd01164">
    <property type="entry name" value="FruK_PfkB_like"/>
    <property type="match status" value="1"/>
</dbReference>
<proteinExistence type="inferred from homology"/>
<dbReference type="Proteomes" id="UP000245708">
    <property type="component" value="Unassembled WGS sequence"/>
</dbReference>
<keyword evidence="5" id="KW-0067">ATP-binding</keyword>
<organism evidence="8 9">
    <name type="scientific">Roseicyclus mahoneyensis</name>
    <dbReference type="NCBI Taxonomy" id="164332"/>
    <lineage>
        <taxon>Bacteria</taxon>
        <taxon>Pseudomonadati</taxon>
        <taxon>Pseudomonadota</taxon>
        <taxon>Alphaproteobacteria</taxon>
        <taxon>Rhodobacterales</taxon>
        <taxon>Roseobacteraceae</taxon>
        <taxon>Roseicyclus</taxon>
    </lineage>
</organism>
<dbReference type="AlphaFoldDB" id="A0A316GNV8"/>
<dbReference type="InterPro" id="IPR011611">
    <property type="entry name" value="PfkB_dom"/>
</dbReference>
<accession>A0A316GNV8</accession>
<evidence type="ECO:0000256" key="6">
    <source>
        <dbReference type="PIRNR" id="PIRNR000535"/>
    </source>
</evidence>
<dbReference type="EMBL" id="QGGW01000001">
    <property type="protein sequence ID" value="PWK62574.1"/>
    <property type="molecule type" value="Genomic_DNA"/>
</dbReference>
<dbReference type="GO" id="GO:0005829">
    <property type="term" value="C:cytosol"/>
    <property type="evidence" value="ECO:0007669"/>
    <property type="project" value="TreeGrafter"/>
</dbReference>
<dbReference type="InterPro" id="IPR017583">
    <property type="entry name" value="Tagatose/fructose_Pkinase"/>
</dbReference>
<evidence type="ECO:0000256" key="4">
    <source>
        <dbReference type="ARBA" id="ARBA00022777"/>
    </source>
</evidence>